<feature type="region of interest" description="Disordered" evidence="2">
    <location>
        <begin position="202"/>
        <end position="223"/>
    </location>
</feature>
<organism evidence="4 5">
    <name type="scientific">Opisthorchis viverrini</name>
    <name type="common">Southeast Asian liver fluke</name>
    <dbReference type="NCBI Taxonomy" id="6198"/>
    <lineage>
        <taxon>Eukaryota</taxon>
        <taxon>Metazoa</taxon>
        <taxon>Spiralia</taxon>
        <taxon>Lophotrochozoa</taxon>
        <taxon>Platyhelminthes</taxon>
        <taxon>Trematoda</taxon>
        <taxon>Digenea</taxon>
        <taxon>Opisthorchiida</taxon>
        <taxon>Opisthorchiata</taxon>
        <taxon>Opisthorchiidae</taxon>
        <taxon>Opisthorchis</taxon>
    </lineage>
</organism>
<keyword evidence="1" id="KW-0863">Zinc-finger</keyword>
<evidence type="ECO:0000256" key="2">
    <source>
        <dbReference type="SAM" id="MobiDB-lite"/>
    </source>
</evidence>
<proteinExistence type="predicted"/>
<evidence type="ECO:0000313" key="5">
    <source>
        <dbReference type="Proteomes" id="UP000054324"/>
    </source>
</evidence>
<dbReference type="CTD" id="20324286"/>
<dbReference type="AlphaFoldDB" id="A0A074Z3F2"/>
<sequence>MTPFRVYLGKKTVQDNWGELIFRNSTRSECNHRGVILTPVVTRLLASLIPRRFTVACETLTRKNQAVFRPGAGCVNHVFTLRQVLKQRLMHKRPTILVFLDFESAFDSVDRSVLLAALASQGIPKNCGVCFKQSDYICPCCGIHHCSLTCYHIEEHNQYSGAFYRDRCIDSMRSRFSNANSRSRMLDILRREAGASKTIYRDTDDSRVSNGPEDNEFIESEVGGDDRDPCERCVSTGHLIVITQFRKFGFSVYRHLQLALNVEFISSRSFSLFA</sequence>
<dbReference type="PANTHER" id="PTHR19446">
    <property type="entry name" value="REVERSE TRANSCRIPTASES"/>
    <property type="match status" value="1"/>
</dbReference>
<dbReference type="RefSeq" id="XP_009174658.1">
    <property type="nucleotide sequence ID" value="XM_009176394.1"/>
</dbReference>
<dbReference type="Gene3D" id="3.30.60.190">
    <property type="match status" value="1"/>
</dbReference>
<dbReference type="STRING" id="6198.A0A074Z3F2"/>
<name>A0A074Z3F2_OPIVI</name>
<dbReference type="OrthoDB" id="10070415at2759"/>
<keyword evidence="1" id="KW-0479">Metal-binding</keyword>
<keyword evidence="1" id="KW-0862">Zinc</keyword>
<gene>
    <name evidence="4" type="ORF">T265_10118</name>
</gene>
<evidence type="ECO:0000259" key="3">
    <source>
        <dbReference type="PROSITE" id="PS51083"/>
    </source>
</evidence>
<protein>
    <recommendedName>
        <fullName evidence="3">HIT-type domain-containing protein</fullName>
    </recommendedName>
</protein>
<dbReference type="KEGG" id="ovi:T265_10118"/>
<keyword evidence="5" id="KW-1185">Reference proteome</keyword>
<evidence type="ECO:0000256" key="1">
    <source>
        <dbReference type="PROSITE-ProRule" id="PRU00453"/>
    </source>
</evidence>
<dbReference type="InterPro" id="IPR007529">
    <property type="entry name" value="Znf_HIT"/>
</dbReference>
<reference evidence="4 5" key="1">
    <citation type="submission" date="2013-11" db="EMBL/GenBank/DDBJ databases">
        <title>Opisthorchis viverrini - life in the bile duct.</title>
        <authorList>
            <person name="Young N.D."/>
            <person name="Nagarajan N."/>
            <person name="Lin S.J."/>
            <person name="Korhonen P.K."/>
            <person name="Jex A.R."/>
            <person name="Hall R.S."/>
            <person name="Safavi-Hemami H."/>
            <person name="Kaewkong W."/>
            <person name="Bertrand D."/>
            <person name="Gao S."/>
            <person name="Seet Q."/>
            <person name="Wongkham S."/>
            <person name="Teh B.T."/>
            <person name="Wongkham C."/>
            <person name="Intapan P.M."/>
            <person name="Maleewong W."/>
            <person name="Yang X."/>
            <person name="Hu M."/>
            <person name="Wang Z."/>
            <person name="Hofmann A."/>
            <person name="Sternberg P.W."/>
            <person name="Tan P."/>
            <person name="Wang J."/>
            <person name="Gasser R.B."/>
        </authorList>
    </citation>
    <scope>NUCLEOTIDE SEQUENCE [LARGE SCALE GENOMIC DNA]</scope>
</reference>
<dbReference type="GeneID" id="20324286"/>
<dbReference type="Proteomes" id="UP000054324">
    <property type="component" value="Unassembled WGS sequence"/>
</dbReference>
<dbReference type="PROSITE" id="PS51083">
    <property type="entry name" value="ZF_HIT"/>
    <property type="match status" value="1"/>
</dbReference>
<feature type="domain" description="HIT-type" evidence="3">
    <location>
        <begin position="127"/>
        <end position="168"/>
    </location>
</feature>
<accession>A0A074Z3F2</accession>
<dbReference type="SUPFAM" id="SSF144232">
    <property type="entry name" value="HIT/MYND zinc finger-like"/>
    <property type="match status" value="1"/>
</dbReference>
<feature type="compositionally biased region" description="Acidic residues" evidence="2">
    <location>
        <begin position="213"/>
        <end position="223"/>
    </location>
</feature>
<dbReference type="EMBL" id="KL596956">
    <property type="protein sequence ID" value="KER21581.1"/>
    <property type="molecule type" value="Genomic_DNA"/>
</dbReference>
<evidence type="ECO:0000313" key="4">
    <source>
        <dbReference type="EMBL" id="KER21581.1"/>
    </source>
</evidence>
<dbReference type="GO" id="GO:0008270">
    <property type="term" value="F:zinc ion binding"/>
    <property type="evidence" value="ECO:0007669"/>
    <property type="project" value="UniProtKB-UniRule"/>
</dbReference>